<accession>A0A0D0DTC2</accession>
<dbReference type="STRING" id="930991.A0A0D0DTC2"/>
<reference evidence="1 2" key="1">
    <citation type="submission" date="2014-04" db="EMBL/GenBank/DDBJ databases">
        <authorList>
            <consortium name="DOE Joint Genome Institute"/>
            <person name="Kuo A."/>
            <person name="Kohler A."/>
            <person name="Jargeat P."/>
            <person name="Nagy L.G."/>
            <person name="Floudas D."/>
            <person name="Copeland A."/>
            <person name="Barry K.W."/>
            <person name="Cichocki N."/>
            <person name="Veneault-Fourrey C."/>
            <person name="LaButti K."/>
            <person name="Lindquist E.A."/>
            <person name="Lipzen A."/>
            <person name="Lundell T."/>
            <person name="Morin E."/>
            <person name="Murat C."/>
            <person name="Sun H."/>
            <person name="Tunlid A."/>
            <person name="Henrissat B."/>
            <person name="Grigoriev I.V."/>
            <person name="Hibbett D.S."/>
            <person name="Martin F."/>
            <person name="Nordberg H.P."/>
            <person name="Cantor M.N."/>
            <person name="Hua S.X."/>
        </authorList>
    </citation>
    <scope>NUCLEOTIDE SEQUENCE [LARGE SCALE GENOMIC DNA]</scope>
    <source>
        <strain evidence="1 2">Ve08.2h10</strain>
    </source>
</reference>
<dbReference type="InterPro" id="IPR036236">
    <property type="entry name" value="Znf_C2H2_sf"/>
</dbReference>
<gene>
    <name evidence="1" type="ORF">PAXRUDRAFT_137146</name>
</gene>
<dbReference type="SUPFAM" id="SSF57667">
    <property type="entry name" value="beta-beta-alpha zinc fingers"/>
    <property type="match status" value="1"/>
</dbReference>
<dbReference type="InParanoid" id="A0A0D0DTC2"/>
<evidence type="ECO:0000313" key="1">
    <source>
        <dbReference type="EMBL" id="KIK97038.1"/>
    </source>
</evidence>
<sequence length="133" mass="14612">MSRVLIPSSHQLRPFSSEYWEQLLLAQSSESAPPAAPAGQSTCEWVGGVGICGSTLSQDPKIACLHLRDGHGIRGAEKEMVICCWYGCHATPMQRGSLIRHILAVHLRTLQWTCPLCGKTFSRKDTAHQCLDP</sequence>
<dbReference type="Gene3D" id="3.30.160.60">
    <property type="entry name" value="Classic Zinc Finger"/>
    <property type="match status" value="1"/>
</dbReference>
<dbReference type="AlphaFoldDB" id="A0A0D0DTC2"/>
<keyword evidence="2" id="KW-1185">Reference proteome</keyword>
<reference evidence="2" key="2">
    <citation type="submission" date="2015-01" db="EMBL/GenBank/DDBJ databases">
        <title>Evolutionary Origins and Diversification of the Mycorrhizal Mutualists.</title>
        <authorList>
            <consortium name="DOE Joint Genome Institute"/>
            <consortium name="Mycorrhizal Genomics Consortium"/>
            <person name="Kohler A."/>
            <person name="Kuo A."/>
            <person name="Nagy L.G."/>
            <person name="Floudas D."/>
            <person name="Copeland A."/>
            <person name="Barry K.W."/>
            <person name="Cichocki N."/>
            <person name="Veneault-Fourrey C."/>
            <person name="LaButti K."/>
            <person name="Lindquist E.A."/>
            <person name="Lipzen A."/>
            <person name="Lundell T."/>
            <person name="Morin E."/>
            <person name="Murat C."/>
            <person name="Riley R."/>
            <person name="Ohm R."/>
            <person name="Sun H."/>
            <person name="Tunlid A."/>
            <person name="Henrissat B."/>
            <person name="Grigoriev I.V."/>
            <person name="Hibbett D.S."/>
            <person name="Martin F."/>
        </authorList>
    </citation>
    <scope>NUCLEOTIDE SEQUENCE [LARGE SCALE GENOMIC DNA]</scope>
    <source>
        <strain evidence="2">Ve08.2h10</strain>
    </source>
</reference>
<organism evidence="1 2">
    <name type="scientific">Paxillus rubicundulus Ve08.2h10</name>
    <dbReference type="NCBI Taxonomy" id="930991"/>
    <lineage>
        <taxon>Eukaryota</taxon>
        <taxon>Fungi</taxon>
        <taxon>Dikarya</taxon>
        <taxon>Basidiomycota</taxon>
        <taxon>Agaricomycotina</taxon>
        <taxon>Agaricomycetes</taxon>
        <taxon>Agaricomycetidae</taxon>
        <taxon>Boletales</taxon>
        <taxon>Paxilineae</taxon>
        <taxon>Paxillaceae</taxon>
        <taxon>Paxillus</taxon>
    </lineage>
</organism>
<dbReference type="Proteomes" id="UP000054538">
    <property type="component" value="Unassembled WGS sequence"/>
</dbReference>
<proteinExistence type="predicted"/>
<dbReference type="OrthoDB" id="2794896at2759"/>
<dbReference type="HOGENOM" id="CLU_2050366_0_0_1"/>
<protein>
    <recommendedName>
        <fullName evidence="3">C2H2-type domain-containing protein</fullName>
    </recommendedName>
</protein>
<dbReference type="EMBL" id="KN824955">
    <property type="protein sequence ID" value="KIK97038.1"/>
    <property type="molecule type" value="Genomic_DNA"/>
</dbReference>
<evidence type="ECO:0000313" key="2">
    <source>
        <dbReference type="Proteomes" id="UP000054538"/>
    </source>
</evidence>
<name>A0A0D0DTC2_9AGAM</name>
<evidence type="ECO:0008006" key="3">
    <source>
        <dbReference type="Google" id="ProtNLM"/>
    </source>
</evidence>